<evidence type="ECO:0000256" key="1">
    <source>
        <dbReference type="ARBA" id="ARBA00023015"/>
    </source>
</evidence>
<dbReference type="RefSeq" id="WP_249322973.1">
    <property type="nucleotide sequence ID" value="NZ_JACRTK010000001.1"/>
</dbReference>
<evidence type="ECO:0000256" key="3">
    <source>
        <dbReference type="ARBA" id="ARBA00023125"/>
    </source>
</evidence>
<evidence type="ECO:0000313" key="7">
    <source>
        <dbReference type="EMBL" id="MBC8590147.1"/>
    </source>
</evidence>
<keyword evidence="3" id="KW-0238">DNA-binding</keyword>
<dbReference type="InterPro" id="IPR013324">
    <property type="entry name" value="RNA_pol_sigma_r3/r4-like"/>
</dbReference>
<evidence type="ECO:0000259" key="5">
    <source>
        <dbReference type="Pfam" id="PF04542"/>
    </source>
</evidence>
<gene>
    <name evidence="7" type="ORF">H8689_03205</name>
</gene>
<dbReference type="NCBIfam" id="TIGR02937">
    <property type="entry name" value="sigma70-ECF"/>
    <property type="match status" value="1"/>
</dbReference>
<dbReference type="CDD" id="cd06171">
    <property type="entry name" value="Sigma70_r4"/>
    <property type="match status" value="1"/>
</dbReference>
<dbReference type="InterPro" id="IPR007627">
    <property type="entry name" value="RNA_pol_sigma70_r2"/>
</dbReference>
<reference evidence="7 8" key="1">
    <citation type="submission" date="2020-08" db="EMBL/GenBank/DDBJ databases">
        <title>Genome public.</title>
        <authorList>
            <person name="Liu C."/>
            <person name="Sun Q."/>
        </authorList>
    </citation>
    <scope>NUCLEOTIDE SEQUENCE [LARGE SCALE GENOMIC DNA]</scope>
    <source>
        <strain evidence="7 8">NSJ-26</strain>
    </source>
</reference>
<dbReference type="AlphaFoldDB" id="A0A926EZ23"/>
<dbReference type="InterPro" id="IPR013249">
    <property type="entry name" value="RNA_pol_sigma70_r4_t2"/>
</dbReference>
<dbReference type="InterPro" id="IPR013325">
    <property type="entry name" value="RNA_pol_sigma_r2"/>
</dbReference>
<evidence type="ECO:0000256" key="4">
    <source>
        <dbReference type="ARBA" id="ARBA00023163"/>
    </source>
</evidence>
<dbReference type="SUPFAM" id="SSF88946">
    <property type="entry name" value="Sigma2 domain of RNA polymerase sigma factors"/>
    <property type="match status" value="1"/>
</dbReference>
<dbReference type="PANTHER" id="PTHR30385">
    <property type="entry name" value="SIGMA FACTOR F FLAGELLAR"/>
    <property type="match status" value="1"/>
</dbReference>
<protein>
    <submittedName>
        <fullName evidence="7">Sigma-70 family RNA polymerase sigma factor</fullName>
    </submittedName>
</protein>
<keyword evidence="1" id="KW-0805">Transcription regulation</keyword>
<dbReference type="PRINTS" id="PR00046">
    <property type="entry name" value="SIGMA70FCT"/>
</dbReference>
<keyword evidence="8" id="KW-1185">Reference proteome</keyword>
<dbReference type="InterPro" id="IPR014284">
    <property type="entry name" value="RNA_pol_sigma-70_dom"/>
</dbReference>
<keyword evidence="4" id="KW-0804">Transcription</keyword>
<dbReference type="Proteomes" id="UP000601522">
    <property type="component" value="Unassembled WGS sequence"/>
</dbReference>
<sequence length="188" mass="22015">MYKEINNLLEKSRKGDVSSKEKILKNLKPLIISSIERYYNKRQDFDDLIQEGYLVVLQCIENYDESKEVYFLGYVKTMLKFTYLNKHKEKTYLSLNIAVGNDGDEELINLLESQDDGPLDLALNLEESGEIQKVLLNLTNRQREVIIGYYVEGLSIKEISKRLSISYRTVVNTKTRALEKMKDSFYQY</sequence>
<evidence type="ECO:0000259" key="6">
    <source>
        <dbReference type="Pfam" id="PF08281"/>
    </source>
</evidence>
<dbReference type="Gene3D" id="1.20.140.160">
    <property type="match status" value="1"/>
</dbReference>
<evidence type="ECO:0000313" key="8">
    <source>
        <dbReference type="Proteomes" id="UP000601522"/>
    </source>
</evidence>
<accession>A0A926EZ23</accession>
<dbReference type="SUPFAM" id="SSF88659">
    <property type="entry name" value="Sigma3 and sigma4 domains of RNA polymerase sigma factors"/>
    <property type="match status" value="1"/>
</dbReference>
<organism evidence="7 8">
    <name type="scientific">Wansuia hejianensis</name>
    <dbReference type="NCBI Taxonomy" id="2763667"/>
    <lineage>
        <taxon>Bacteria</taxon>
        <taxon>Bacillati</taxon>
        <taxon>Bacillota</taxon>
        <taxon>Clostridia</taxon>
        <taxon>Lachnospirales</taxon>
        <taxon>Lachnospiraceae</taxon>
        <taxon>Wansuia</taxon>
    </lineage>
</organism>
<dbReference type="InterPro" id="IPR000943">
    <property type="entry name" value="RNA_pol_sigma70"/>
</dbReference>
<proteinExistence type="predicted"/>
<keyword evidence="2" id="KW-0731">Sigma factor</keyword>
<dbReference type="Pfam" id="PF04542">
    <property type="entry name" value="Sigma70_r2"/>
    <property type="match status" value="1"/>
</dbReference>
<dbReference type="EMBL" id="JACRTK010000001">
    <property type="protein sequence ID" value="MBC8590147.1"/>
    <property type="molecule type" value="Genomic_DNA"/>
</dbReference>
<evidence type="ECO:0000256" key="2">
    <source>
        <dbReference type="ARBA" id="ARBA00023082"/>
    </source>
</evidence>
<feature type="domain" description="RNA polymerase sigma-70 region 2" evidence="5">
    <location>
        <begin position="26"/>
        <end position="88"/>
    </location>
</feature>
<dbReference type="GO" id="GO:0006352">
    <property type="term" value="P:DNA-templated transcription initiation"/>
    <property type="evidence" value="ECO:0007669"/>
    <property type="project" value="InterPro"/>
</dbReference>
<dbReference type="Gene3D" id="1.20.120.1810">
    <property type="match status" value="1"/>
</dbReference>
<dbReference type="GO" id="GO:0016987">
    <property type="term" value="F:sigma factor activity"/>
    <property type="evidence" value="ECO:0007669"/>
    <property type="project" value="UniProtKB-KW"/>
</dbReference>
<name>A0A926EZ23_9FIRM</name>
<dbReference type="Pfam" id="PF08281">
    <property type="entry name" value="Sigma70_r4_2"/>
    <property type="match status" value="1"/>
</dbReference>
<comment type="caution">
    <text evidence="7">The sequence shown here is derived from an EMBL/GenBank/DDBJ whole genome shotgun (WGS) entry which is preliminary data.</text>
</comment>
<dbReference type="GO" id="GO:0003677">
    <property type="term" value="F:DNA binding"/>
    <property type="evidence" value="ECO:0007669"/>
    <property type="project" value="UniProtKB-KW"/>
</dbReference>
<feature type="domain" description="RNA polymerase sigma factor 70 region 4 type 2" evidence="6">
    <location>
        <begin position="130"/>
        <end position="181"/>
    </location>
</feature>